<dbReference type="Proteomes" id="UP000297407">
    <property type="component" value="Unassembled WGS sequence"/>
</dbReference>
<feature type="transmembrane region" description="Helical" evidence="1">
    <location>
        <begin position="97"/>
        <end position="115"/>
    </location>
</feature>
<keyword evidence="1" id="KW-0472">Membrane</keyword>
<dbReference type="GO" id="GO:0030416">
    <property type="term" value="P:methylamine metabolic process"/>
    <property type="evidence" value="ECO:0007669"/>
    <property type="project" value="InterPro"/>
</dbReference>
<dbReference type="GO" id="GO:0016020">
    <property type="term" value="C:membrane"/>
    <property type="evidence" value="ECO:0007669"/>
    <property type="project" value="UniProtKB-SubCell"/>
</dbReference>
<protein>
    <submittedName>
        <fullName evidence="2">DoxX family protein</fullName>
    </submittedName>
</protein>
<dbReference type="AlphaFoldDB" id="A0A4Z0L7R7"/>
<dbReference type="RefSeq" id="WP_135527242.1">
    <property type="nucleotide sequence ID" value="NZ_SRLH01000007.1"/>
</dbReference>
<dbReference type="EMBL" id="SRLH01000007">
    <property type="protein sequence ID" value="TGD57196.1"/>
    <property type="molecule type" value="Genomic_DNA"/>
</dbReference>
<dbReference type="PANTHER" id="PTHR36974">
    <property type="entry name" value="MEMBRANE PROTEIN-RELATED"/>
    <property type="match status" value="1"/>
</dbReference>
<evidence type="ECO:0000313" key="2">
    <source>
        <dbReference type="EMBL" id="TGD57196.1"/>
    </source>
</evidence>
<gene>
    <name evidence="2" type="ORF">E4635_13610</name>
</gene>
<feature type="transmembrane region" description="Helical" evidence="1">
    <location>
        <begin position="42"/>
        <end position="62"/>
    </location>
</feature>
<dbReference type="OrthoDB" id="327939at2"/>
<proteinExistence type="predicted"/>
<keyword evidence="1" id="KW-1133">Transmembrane helix</keyword>
<feature type="transmembrane region" description="Helical" evidence="1">
    <location>
        <begin position="6"/>
        <end position="22"/>
    </location>
</feature>
<accession>A0A4Z0L7R7</accession>
<dbReference type="PANTHER" id="PTHR36974:SF1">
    <property type="entry name" value="DOXX FAMILY MEMBRANE PROTEIN"/>
    <property type="match status" value="1"/>
</dbReference>
<sequence length="117" mass="13616">MTLPWHLYVMAFLYIMAGINHFRKPRLYLKIIPPYFSNPEMLNRISGFAEIILGICLCIPLLSEYAAWGIMALLVFIFPANLYMYQNENAALGLSKWLRLVRLPLQAVLIVWAYVYT</sequence>
<name>A0A4Z0L7R7_9FLAO</name>
<evidence type="ECO:0000256" key="1">
    <source>
        <dbReference type="SAM" id="Phobius"/>
    </source>
</evidence>
<reference evidence="2 3" key="1">
    <citation type="submission" date="2019-04" db="EMBL/GenBank/DDBJ databases">
        <title>Flavobacterium sp. strain DS2-A Genome sequencing and assembly.</title>
        <authorList>
            <person name="Kim I."/>
        </authorList>
    </citation>
    <scope>NUCLEOTIDE SEQUENCE [LARGE SCALE GENOMIC DNA]</scope>
    <source>
        <strain evidence="2 3">DS2-A</strain>
    </source>
</reference>
<keyword evidence="3" id="KW-1185">Reference proteome</keyword>
<feature type="transmembrane region" description="Helical" evidence="1">
    <location>
        <begin position="68"/>
        <end position="85"/>
    </location>
</feature>
<organism evidence="2 3">
    <name type="scientific">Flavobacterium humi</name>
    <dbReference type="NCBI Taxonomy" id="2562683"/>
    <lineage>
        <taxon>Bacteria</taxon>
        <taxon>Pseudomonadati</taxon>
        <taxon>Bacteroidota</taxon>
        <taxon>Flavobacteriia</taxon>
        <taxon>Flavobacteriales</taxon>
        <taxon>Flavobacteriaceae</taxon>
        <taxon>Flavobacterium</taxon>
    </lineage>
</organism>
<evidence type="ECO:0000313" key="3">
    <source>
        <dbReference type="Proteomes" id="UP000297407"/>
    </source>
</evidence>
<comment type="caution">
    <text evidence="2">The sequence shown here is derived from an EMBL/GenBank/DDBJ whole genome shotgun (WGS) entry which is preliminary data.</text>
</comment>
<keyword evidence="1" id="KW-0812">Transmembrane</keyword>